<keyword evidence="8" id="KW-1185">Reference proteome</keyword>
<dbReference type="Proteomes" id="UP000318571">
    <property type="component" value="Chromosome 7"/>
</dbReference>
<dbReference type="GO" id="GO:0046983">
    <property type="term" value="F:protein dimerization activity"/>
    <property type="evidence" value="ECO:0007669"/>
    <property type="project" value="InterPro"/>
</dbReference>
<dbReference type="InterPro" id="IPR008906">
    <property type="entry name" value="HATC_C_dom"/>
</dbReference>
<dbReference type="GO" id="GO:0005634">
    <property type="term" value="C:nucleus"/>
    <property type="evidence" value="ECO:0007669"/>
    <property type="project" value="UniProtKB-SubCell"/>
</dbReference>
<protein>
    <recommendedName>
        <fullName evidence="6">HAT C-terminal dimerisation domain-containing protein</fullName>
    </recommendedName>
</protein>
<dbReference type="AlphaFoldDB" id="A0A553P2S8"/>
<proteinExistence type="predicted"/>
<evidence type="ECO:0000259" key="6">
    <source>
        <dbReference type="Pfam" id="PF05699"/>
    </source>
</evidence>
<dbReference type="EMBL" id="VCGU01000008">
    <property type="protein sequence ID" value="TRY71981.1"/>
    <property type="molecule type" value="Genomic_DNA"/>
</dbReference>
<evidence type="ECO:0000256" key="2">
    <source>
        <dbReference type="ARBA" id="ARBA00022723"/>
    </source>
</evidence>
<gene>
    <name evidence="7" type="ORF">TCAL_17142</name>
</gene>
<keyword evidence="3" id="KW-0863">Zinc-finger</keyword>
<dbReference type="PANTHER" id="PTHR46481:SF10">
    <property type="entry name" value="ZINC FINGER BED DOMAIN-CONTAINING PROTEIN 39"/>
    <property type="match status" value="1"/>
</dbReference>
<evidence type="ECO:0000256" key="5">
    <source>
        <dbReference type="ARBA" id="ARBA00023242"/>
    </source>
</evidence>
<dbReference type="PANTHER" id="PTHR46481">
    <property type="entry name" value="ZINC FINGER BED DOMAIN-CONTAINING PROTEIN 4"/>
    <property type="match status" value="1"/>
</dbReference>
<reference evidence="7 8" key="1">
    <citation type="journal article" date="2018" name="Nat. Ecol. Evol.">
        <title>Genomic signatures of mitonuclear coevolution across populations of Tigriopus californicus.</title>
        <authorList>
            <person name="Barreto F.S."/>
            <person name="Watson E.T."/>
            <person name="Lima T.G."/>
            <person name="Willett C.S."/>
            <person name="Edmands S."/>
            <person name="Li W."/>
            <person name="Burton R.S."/>
        </authorList>
    </citation>
    <scope>NUCLEOTIDE SEQUENCE [LARGE SCALE GENOMIC DNA]</scope>
    <source>
        <strain evidence="7 8">San Diego</strain>
    </source>
</reference>
<keyword evidence="5" id="KW-0539">Nucleus</keyword>
<name>A0A553P2S8_TIGCA</name>
<dbReference type="InterPro" id="IPR052035">
    <property type="entry name" value="ZnF_BED_domain_contain"/>
</dbReference>
<evidence type="ECO:0000256" key="3">
    <source>
        <dbReference type="ARBA" id="ARBA00022771"/>
    </source>
</evidence>
<sequence>MNGRASLHLKPGPRRRSNCDMETFTRKYSQHDQRQLCFNEALTNFLICDCISPEILEGEGFQRLIEELDPKLRIPISDMKKKVLGVEFQIQKRVEALLQEAREKALSVGVLQKSLQSHIGAQEEVALGLQFIDTDFRLKSLSLRSHFKTDFDFNEEVNQLELPDDCLIFGGDQFDPRWMIPNLKGIFEESLRVACGHKVLDGAMAKGQDLIKNLTLKNNVQAHVGLQCHKMGIKCPVFNNISDQDDHVLIMSTFVALEGPLKVLEMYEEVHPLVPCPAEWSCLKRIANVYKEFMKLLSGWEAWRMLTTHKVIPEVYDLSAKLQRQLVEIQGDNNPCVDVLQALLDTLNCLLPRCGSKVPVLAIGNLLDPRFHGVHLEHHDCFDATRSILEAECANARNLKAPSSSALDLHSPSSPSEILVKRLKREPETADICLQAEMDRYLALPVLKCSSTDLDILKFWRQNEIILPNLARMARKFLVVPVIPVTHLTAEQQTPNFSTMNFIKSNFQSLQCDERVVTAEPANEEISTQPEIDKESIASLELL</sequence>
<keyword evidence="4" id="KW-0862">Zinc</keyword>
<dbReference type="OMA" id="ECANARN"/>
<evidence type="ECO:0000313" key="7">
    <source>
        <dbReference type="EMBL" id="TRY71981.1"/>
    </source>
</evidence>
<dbReference type="GO" id="GO:0008270">
    <property type="term" value="F:zinc ion binding"/>
    <property type="evidence" value="ECO:0007669"/>
    <property type="project" value="UniProtKB-KW"/>
</dbReference>
<dbReference type="InterPro" id="IPR012337">
    <property type="entry name" value="RNaseH-like_sf"/>
</dbReference>
<keyword evidence="2" id="KW-0479">Metal-binding</keyword>
<comment type="subcellular location">
    <subcellularLocation>
        <location evidence="1">Nucleus</location>
    </subcellularLocation>
</comment>
<dbReference type="SUPFAM" id="SSF53098">
    <property type="entry name" value="Ribonuclease H-like"/>
    <property type="match status" value="1"/>
</dbReference>
<organism evidence="7 8">
    <name type="scientific">Tigriopus californicus</name>
    <name type="common">Marine copepod</name>
    <dbReference type="NCBI Taxonomy" id="6832"/>
    <lineage>
        <taxon>Eukaryota</taxon>
        <taxon>Metazoa</taxon>
        <taxon>Ecdysozoa</taxon>
        <taxon>Arthropoda</taxon>
        <taxon>Crustacea</taxon>
        <taxon>Multicrustacea</taxon>
        <taxon>Hexanauplia</taxon>
        <taxon>Copepoda</taxon>
        <taxon>Harpacticoida</taxon>
        <taxon>Harpacticidae</taxon>
        <taxon>Tigriopus</taxon>
    </lineage>
</organism>
<dbReference type="Pfam" id="PF05699">
    <property type="entry name" value="Dimer_Tnp_hAT"/>
    <property type="match status" value="1"/>
</dbReference>
<accession>A0A553P2S8</accession>
<evidence type="ECO:0000313" key="8">
    <source>
        <dbReference type="Proteomes" id="UP000318571"/>
    </source>
</evidence>
<feature type="domain" description="HAT C-terminal dimerisation" evidence="6">
    <location>
        <begin position="437"/>
        <end position="485"/>
    </location>
</feature>
<evidence type="ECO:0000256" key="1">
    <source>
        <dbReference type="ARBA" id="ARBA00004123"/>
    </source>
</evidence>
<comment type="caution">
    <text evidence="7">The sequence shown here is derived from an EMBL/GenBank/DDBJ whole genome shotgun (WGS) entry which is preliminary data.</text>
</comment>
<evidence type="ECO:0000256" key="4">
    <source>
        <dbReference type="ARBA" id="ARBA00022833"/>
    </source>
</evidence>